<dbReference type="GO" id="GO:0004674">
    <property type="term" value="F:protein serine/threonine kinase activity"/>
    <property type="evidence" value="ECO:0007669"/>
    <property type="project" value="UniProtKB-KW"/>
</dbReference>
<evidence type="ECO:0000313" key="20">
    <source>
        <dbReference type="EMBL" id="CAF3646852.1"/>
    </source>
</evidence>
<dbReference type="FunFam" id="1.10.238.200:FF:000003">
    <property type="entry name" value="DCN1-like protein 3"/>
    <property type="match status" value="1"/>
</dbReference>
<dbReference type="Pfam" id="PF03556">
    <property type="entry name" value="Cullin_binding"/>
    <property type="match status" value="1"/>
</dbReference>
<feature type="binding site" evidence="16">
    <location>
        <position position="400"/>
    </location>
    <ligand>
        <name>ATP</name>
        <dbReference type="ChEBI" id="CHEBI:30616"/>
    </ligand>
</feature>
<keyword evidence="1" id="KW-0723">Serine/threonine-protein kinase</keyword>
<accession>A0A818RAX6</accession>
<dbReference type="FunFam" id="3.30.200.20:FF:000126">
    <property type="entry name" value="Dual specificity mitogen-activated protein kinase kinase 4"/>
    <property type="match status" value="1"/>
</dbReference>
<dbReference type="EMBL" id="CAJNYT010004247">
    <property type="protein sequence ID" value="CAF3646852.1"/>
    <property type="molecule type" value="Genomic_DNA"/>
</dbReference>
<dbReference type="SUPFAM" id="SSF56112">
    <property type="entry name" value="Protein kinase-like (PK-like)"/>
    <property type="match status" value="1"/>
</dbReference>
<evidence type="ECO:0000313" key="21">
    <source>
        <dbReference type="Proteomes" id="UP000663872"/>
    </source>
</evidence>
<feature type="compositionally biased region" description="Low complexity" evidence="17">
    <location>
        <begin position="336"/>
        <end position="346"/>
    </location>
</feature>
<evidence type="ECO:0000256" key="2">
    <source>
        <dbReference type="ARBA" id="ARBA00022553"/>
    </source>
</evidence>
<dbReference type="AlphaFoldDB" id="A0A818RAX6"/>
<dbReference type="Gene3D" id="1.10.238.10">
    <property type="entry name" value="EF-hand"/>
    <property type="match status" value="1"/>
</dbReference>
<keyword evidence="3" id="KW-0808">Transferase</keyword>
<evidence type="ECO:0000256" key="16">
    <source>
        <dbReference type="PROSITE-ProRule" id="PRU10141"/>
    </source>
</evidence>
<evidence type="ECO:0000256" key="14">
    <source>
        <dbReference type="ARBA" id="ARBA00049299"/>
    </source>
</evidence>
<dbReference type="GO" id="GO:0005886">
    <property type="term" value="C:plasma membrane"/>
    <property type="evidence" value="ECO:0007669"/>
    <property type="project" value="UniProtKB-ARBA"/>
</dbReference>
<dbReference type="GO" id="GO:0008545">
    <property type="term" value="F:JUN kinase kinase activity"/>
    <property type="evidence" value="ECO:0007669"/>
    <property type="project" value="TreeGrafter"/>
</dbReference>
<keyword evidence="6 16" id="KW-0067">ATP-binding</keyword>
<evidence type="ECO:0000259" key="19">
    <source>
        <dbReference type="PROSITE" id="PS51229"/>
    </source>
</evidence>
<dbReference type="PROSITE" id="PS00107">
    <property type="entry name" value="PROTEIN_KINASE_ATP"/>
    <property type="match status" value="1"/>
</dbReference>
<dbReference type="Proteomes" id="UP000663872">
    <property type="component" value="Unassembled WGS sequence"/>
</dbReference>
<dbReference type="InterPro" id="IPR008271">
    <property type="entry name" value="Ser/Thr_kinase_AS"/>
</dbReference>
<dbReference type="PROSITE" id="PS00108">
    <property type="entry name" value="PROTEIN_KINASE_ST"/>
    <property type="match status" value="1"/>
</dbReference>
<evidence type="ECO:0000259" key="18">
    <source>
        <dbReference type="PROSITE" id="PS50011"/>
    </source>
</evidence>
<evidence type="ECO:0000256" key="8">
    <source>
        <dbReference type="ARBA" id="ARBA00038035"/>
    </source>
</evidence>
<gene>
    <name evidence="20" type="ORF">GRG538_LOCUS24980</name>
</gene>
<feature type="region of interest" description="Disordered" evidence="17">
    <location>
        <begin position="318"/>
        <end position="352"/>
    </location>
</feature>
<comment type="catalytic activity">
    <reaction evidence="13">
        <text>L-seryl-[protein] + ATP = O-phospho-L-seryl-[protein] + ADP + H(+)</text>
        <dbReference type="Rhea" id="RHEA:17989"/>
        <dbReference type="Rhea" id="RHEA-COMP:9863"/>
        <dbReference type="Rhea" id="RHEA-COMP:11604"/>
        <dbReference type="ChEBI" id="CHEBI:15378"/>
        <dbReference type="ChEBI" id="CHEBI:29999"/>
        <dbReference type="ChEBI" id="CHEBI:30616"/>
        <dbReference type="ChEBI" id="CHEBI:83421"/>
        <dbReference type="ChEBI" id="CHEBI:456216"/>
        <dbReference type="EC" id="2.7.12.2"/>
    </reaction>
</comment>
<dbReference type="Gene3D" id="3.30.200.20">
    <property type="entry name" value="Phosphorylase Kinase, domain 1"/>
    <property type="match status" value="1"/>
</dbReference>
<feature type="compositionally biased region" description="Low complexity" evidence="17">
    <location>
        <begin position="1"/>
        <end position="15"/>
    </location>
</feature>
<evidence type="ECO:0000256" key="11">
    <source>
        <dbReference type="ARBA" id="ARBA00042254"/>
    </source>
</evidence>
<dbReference type="PANTHER" id="PTHR48013">
    <property type="entry name" value="DUAL SPECIFICITY MITOGEN-ACTIVATED PROTEIN KINASE KINASE 5-RELATED"/>
    <property type="match status" value="1"/>
</dbReference>
<dbReference type="InterPro" id="IPR011009">
    <property type="entry name" value="Kinase-like_dom_sf"/>
</dbReference>
<proteinExistence type="inferred from homology"/>
<dbReference type="GO" id="GO:0005524">
    <property type="term" value="F:ATP binding"/>
    <property type="evidence" value="ECO:0007669"/>
    <property type="project" value="UniProtKB-UniRule"/>
</dbReference>
<dbReference type="Pfam" id="PF00069">
    <property type="entry name" value="Pkinase"/>
    <property type="match status" value="1"/>
</dbReference>
<comment type="similarity">
    <text evidence="8">Belongs to the protein kinase superfamily. STE Ser/Thr protein kinase family. MAP kinase kinase subfamily.</text>
</comment>
<evidence type="ECO:0000256" key="13">
    <source>
        <dbReference type="ARBA" id="ARBA00049014"/>
    </source>
</evidence>
<dbReference type="PROSITE" id="PS50011">
    <property type="entry name" value="PROTEIN_KINASE_DOM"/>
    <property type="match status" value="1"/>
</dbReference>
<dbReference type="Gene3D" id="1.10.510.10">
    <property type="entry name" value="Transferase(Phosphotransferase) domain 1"/>
    <property type="match status" value="1"/>
</dbReference>
<evidence type="ECO:0000256" key="17">
    <source>
        <dbReference type="SAM" id="MobiDB-lite"/>
    </source>
</evidence>
<evidence type="ECO:0000256" key="5">
    <source>
        <dbReference type="ARBA" id="ARBA00022777"/>
    </source>
</evidence>
<protein>
    <recommendedName>
        <fullName evidence="10">DCN1-like protein 3</fullName>
        <ecNumber evidence="9">2.7.12.2</ecNumber>
    </recommendedName>
    <alternativeName>
        <fullName evidence="11">DCUN1 domain-containing protein 3</fullName>
    </alternativeName>
    <alternativeName>
        <fullName evidence="12">Defective in cullin neddylation protein 1-like protein 3</fullName>
    </alternativeName>
</protein>
<evidence type="ECO:0000256" key="9">
    <source>
        <dbReference type="ARBA" id="ARBA00038999"/>
    </source>
</evidence>
<feature type="region of interest" description="Disordered" evidence="17">
    <location>
        <begin position="1"/>
        <end position="52"/>
    </location>
</feature>
<dbReference type="InterPro" id="IPR042460">
    <property type="entry name" value="DCN1-like_PONY"/>
</dbReference>
<keyword evidence="5" id="KW-0418">Kinase</keyword>
<comment type="caution">
    <text evidence="20">The sequence shown here is derived from an EMBL/GenBank/DDBJ whole genome shotgun (WGS) entry which is preliminary data.</text>
</comment>
<evidence type="ECO:0000256" key="10">
    <source>
        <dbReference type="ARBA" id="ARBA00039727"/>
    </source>
</evidence>
<organism evidence="20 21">
    <name type="scientific">Rotaria socialis</name>
    <dbReference type="NCBI Taxonomy" id="392032"/>
    <lineage>
        <taxon>Eukaryota</taxon>
        <taxon>Metazoa</taxon>
        <taxon>Spiralia</taxon>
        <taxon>Gnathifera</taxon>
        <taxon>Rotifera</taxon>
        <taxon>Eurotatoria</taxon>
        <taxon>Bdelloidea</taxon>
        <taxon>Philodinida</taxon>
        <taxon>Philodinidae</taxon>
        <taxon>Rotaria</taxon>
    </lineage>
</organism>
<comment type="catalytic activity">
    <reaction evidence="15">
        <text>L-tyrosyl-[protein] + ATP = O-phospho-L-tyrosyl-[protein] + ADP + H(+)</text>
        <dbReference type="Rhea" id="RHEA:10596"/>
        <dbReference type="Rhea" id="RHEA-COMP:10136"/>
        <dbReference type="Rhea" id="RHEA-COMP:20101"/>
        <dbReference type="ChEBI" id="CHEBI:15378"/>
        <dbReference type="ChEBI" id="CHEBI:30616"/>
        <dbReference type="ChEBI" id="CHEBI:46858"/>
        <dbReference type="ChEBI" id="CHEBI:61978"/>
        <dbReference type="ChEBI" id="CHEBI:456216"/>
        <dbReference type="EC" id="2.7.12.2"/>
    </reaction>
</comment>
<dbReference type="Gene3D" id="1.10.238.200">
    <property type="entry name" value="Cullin, PONY binding domain"/>
    <property type="match status" value="1"/>
</dbReference>
<feature type="domain" description="Protein kinase" evidence="18">
    <location>
        <begin position="371"/>
        <end position="633"/>
    </location>
</feature>
<dbReference type="InterPro" id="IPR017441">
    <property type="entry name" value="Protein_kinase_ATP_BS"/>
</dbReference>
<dbReference type="PROSITE" id="PS51229">
    <property type="entry name" value="DCUN1"/>
    <property type="match status" value="1"/>
</dbReference>
<name>A0A818RAX6_9BILA</name>
<evidence type="ECO:0000256" key="7">
    <source>
        <dbReference type="ARBA" id="ARBA00023137"/>
    </source>
</evidence>
<keyword evidence="4 16" id="KW-0547">Nucleotide-binding</keyword>
<dbReference type="GO" id="GO:2000436">
    <property type="term" value="P:positive regulation of protein neddylation"/>
    <property type="evidence" value="ECO:0007669"/>
    <property type="project" value="UniProtKB-ARBA"/>
</dbReference>
<comment type="catalytic activity">
    <reaction evidence="14">
        <text>L-threonyl-[protein] + ATP = O-phospho-L-threonyl-[protein] + ADP + H(+)</text>
        <dbReference type="Rhea" id="RHEA:46608"/>
        <dbReference type="Rhea" id="RHEA-COMP:11060"/>
        <dbReference type="Rhea" id="RHEA-COMP:11605"/>
        <dbReference type="ChEBI" id="CHEBI:15378"/>
        <dbReference type="ChEBI" id="CHEBI:30013"/>
        <dbReference type="ChEBI" id="CHEBI:30616"/>
        <dbReference type="ChEBI" id="CHEBI:61977"/>
        <dbReference type="ChEBI" id="CHEBI:456216"/>
        <dbReference type="EC" id="2.7.12.2"/>
    </reaction>
</comment>
<evidence type="ECO:0000256" key="12">
    <source>
        <dbReference type="ARBA" id="ARBA00043182"/>
    </source>
</evidence>
<dbReference type="InterPro" id="IPR000719">
    <property type="entry name" value="Prot_kinase_dom"/>
</dbReference>
<dbReference type="PANTHER" id="PTHR48013:SF15">
    <property type="entry name" value="DUAL SPECIFICITY MITOGEN-ACTIVATED PROTEIN KINASE KINASE 4"/>
    <property type="match status" value="1"/>
</dbReference>
<dbReference type="SMART" id="SM00220">
    <property type="entry name" value="S_TKc"/>
    <property type="match status" value="1"/>
</dbReference>
<evidence type="ECO:0000256" key="3">
    <source>
        <dbReference type="ARBA" id="ARBA00022679"/>
    </source>
</evidence>
<feature type="compositionally biased region" description="Polar residues" evidence="17">
    <location>
        <begin position="30"/>
        <end position="51"/>
    </location>
</feature>
<evidence type="ECO:0000256" key="1">
    <source>
        <dbReference type="ARBA" id="ARBA00022527"/>
    </source>
</evidence>
<sequence length="680" mass="78587">MSHNNNNNNNYSYSSVSTKHVKKKAKQDASEQQSNQYRHSYRQMNTTTTTLEPRRDLPLHKIPELLAKITGTLSSTLSPSSDTKQSSLFTSSSSNCTSNLINHRLELFKRYSNDDQIMSVEGILRLCNDLSLEPDCYEVLLFCFVCRAKQMYSLTKDEFLLGLKTLGNHVDNLLDLRTSLYIYDILPFEDEFYTWTYHYGLIDGQRCVTTQNAISLWRLFYSKGIKKPQILEQWLNYLEKDINNEIPKTITCDTWTIFPQFAKFIELNGYQAYDDNEAWPCLFDGFVEYQLEQQKTMSSAMVNKPPLKLNLKPLNFEEPTKTNTEKQPFVSKDINPTSSRPTSSTSNHRDLSTGQLHLSDTKIYKFTSNDLIDRGIVGEGNFGIVCKMEHEKSGTIMAVKRIRSTVDERCQKQMLNELDIVMRENTCPHIVKFFGALFKEGDCWICMELMDTSLDRFYKFVYHKLHQCIPESVLAYITLATLEALDYIKSRWQIIHRDVKPSNILVSRSAIKLCDFGISGQLIDSIAKTRDAGCRPYLPPERIDPLRATRDGYDVRSDVWSLGITIYEISTGYFPFREWTSVFDQLQQIVEGPPLRLNVDRLSNNCKDFVNTCLNKDENQRPKYKTLLEHQFVRKATTPQQIENTTAYLSEIVDGLSENTDTFELYYYLPSDTAASFNSR</sequence>
<reference evidence="20" key="1">
    <citation type="submission" date="2021-02" db="EMBL/GenBank/DDBJ databases">
        <authorList>
            <person name="Nowell W R."/>
        </authorList>
    </citation>
    <scope>NUCLEOTIDE SEQUENCE</scope>
</reference>
<dbReference type="InterPro" id="IPR005176">
    <property type="entry name" value="PONY_dom"/>
</dbReference>
<evidence type="ECO:0000256" key="4">
    <source>
        <dbReference type="ARBA" id="ARBA00022741"/>
    </source>
</evidence>
<dbReference type="FunFam" id="1.10.510.10:FF:000432">
    <property type="entry name" value="mitogen-activated protein kinase kinase 3"/>
    <property type="match status" value="1"/>
</dbReference>
<evidence type="ECO:0000256" key="6">
    <source>
        <dbReference type="ARBA" id="ARBA00022840"/>
    </source>
</evidence>
<feature type="region of interest" description="Disordered" evidence="17">
    <location>
        <begin position="74"/>
        <end position="94"/>
    </location>
</feature>
<dbReference type="EC" id="2.7.12.2" evidence="9"/>
<keyword evidence="2" id="KW-0597">Phosphoprotein</keyword>
<feature type="domain" description="DCUN1" evidence="19">
    <location>
        <begin position="99"/>
        <end position="291"/>
    </location>
</feature>
<evidence type="ECO:0000256" key="15">
    <source>
        <dbReference type="ARBA" id="ARBA00051693"/>
    </source>
</evidence>
<keyword evidence="7" id="KW-0829">Tyrosine-protein kinase</keyword>
<dbReference type="GO" id="GO:0004713">
    <property type="term" value="F:protein tyrosine kinase activity"/>
    <property type="evidence" value="ECO:0007669"/>
    <property type="project" value="UniProtKB-KW"/>
</dbReference>